<name>A0ABU6BDM5_9BACL</name>
<dbReference type="Gene3D" id="3.40.50.300">
    <property type="entry name" value="P-loop containing nucleotide triphosphate hydrolases"/>
    <property type="match status" value="1"/>
</dbReference>
<reference evidence="5 6" key="1">
    <citation type="journal article" date="2014" name="Genome Announc.">
        <title>Draft Genome Sequence of Geobacillus icigianus Strain G1w1T Isolated from Hot Springs in the Valley of Geysers, Kamchatka (Russian Federation).</title>
        <authorList>
            <person name="Bryanskaya A.V."/>
            <person name="Rozanov A.S."/>
            <person name="Logacheva M.D."/>
            <person name="Kotenko A.V."/>
            <person name="Peltek S.E."/>
        </authorList>
    </citation>
    <scope>NUCLEOTIDE SEQUENCE [LARGE SCALE GENOMIC DNA]</scope>
    <source>
        <strain evidence="5 6">G1w1</strain>
    </source>
</reference>
<dbReference type="InterPro" id="IPR017871">
    <property type="entry name" value="ABC_transporter-like_CS"/>
</dbReference>
<evidence type="ECO:0000259" key="4">
    <source>
        <dbReference type="PROSITE" id="PS50893"/>
    </source>
</evidence>
<accession>A0ABU6BDM5</accession>
<keyword evidence="1" id="KW-0813">Transport</keyword>
<dbReference type="PANTHER" id="PTHR42788">
    <property type="entry name" value="TAURINE IMPORT ATP-BINDING PROTEIN-RELATED"/>
    <property type="match status" value="1"/>
</dbReference>
<comment type="caution">
    <text evidence="5">The sequence shown here is derived from an EMBL/GenBank/DDBJ whole genome shotgun (WGS) entry which is preliminary data.</text>
</comment>
<feature type="domain" description="ABC transporter" evidence="4">
    <location>
        <begin position="9"/>
        <end position="254"/>
    </location>
</feature>
<dbReference type="CDD" id="cd03293">
    <property type="entry name" value="ABC_NrtD_SsuB_transporters"/>
    <property type="match status" value="1"/>
</dbReference>
<dbReference type="SMART" id="SM00382">
    <property type="entry name" value="AAA"/>
    <property type="match status" value="1"/>
</dbReference>
<organism evidence="5 6">
    <name type="scientific">Geobacillus icigianus</name>
    <dbReference type="NCBI Taxonomy" id="1430331"/>
    <lineage>
        <taxon>Bacteria</taxon>
        <taxon>Bacillati</taxon>
        <taxon>Bacillota</taxon>
        <taxon>Bacilli</taxon>
        <taxon>Bacillales</taxon>
        <taxon>Anoxybacillaceae</taxon>
        <taxon>Geobacillus</taxon>
    </lineage>
</organism>
<sequence>MNRMFLAIDRLSHTYFTKTTAVTALDQVSLSVEKGEFVSFLGPSGCGKTTLLSIIAGLIEPTEGSVCIDGELLWPREANAAMARRAGGADSPIRRAVGYMLQQDYLFPWKTIEENILLGLNITGTLTPETKERALALLTEIGLGGVESYDPNQLSGGMRQRAALVRTLATDPKLLLLDEPFSALDQQTKLKLEELVWKTLQQYGKTAVLVTHDIEEAIAMSDRIFLFSPRPGRLVRTFLIPDELRRCSPLSARQHPAFSALFQSIWKEMESLESGQ</sequence>
<evidence type="ECO:0000313" key="6">
    <source>
        <dbReference type="Proteomes" id="UP000029267"/>
    </source>
</evidence>
<dbReference type="InterPro" id="IPR027417">
    <property type="entry name" value="P-loop_NTPase"/>
</dbReference>
<dbReference type="EC" id="3.6.3.-" evidence="5"/>
<dbReference type="InterPro" id="IPR003593">
    <property type="entry name" value="AAA+_ATPase"/>
</dbReference>
<dbReference type="PANTHER" id="PTHR42788:SF21">
    <property type="entry name" value="ABC TRANSPORTER ATP-BINDING PROTEIN"/>
    <property type="match status" value="1"/>
</dbReference>
<dbReference type="EMBL" id="JPYA02000001">
    <property type="protein sequence ID" value="MEB3750009.1"/>
    <property type="molecule type" value="Genomic_DNA"/>
</dbReference>
<proteinExistence type="predicted"/>
<keyword evidence="3 5" id="KW-0067">ATP-binding</keyword>
<evidence type="ECO:0000256" key="2">
    <source>
        <dbReference type="ARBA" id="ARBA00022741"/>
    </source>
</evidence>
<dbReference type="SUPFAM" id="SSF52540">
    <property type="entry name" value="P-loop containing nucleoside triphosphate hydrolases"/>
    <property type="match status" value="1"/>
</dbReference>
<gene>
    <name evidence="5" type="ORF">EP10_000848</name>
</gene>
<dbReference type="PROSITE" id="PS50893">
    <property type="entry name" value="ABC_TRANSPORTER_2"/>
    <property type="match status" value="1"/>
</dbReference>
<dbReference type="InterPro" id="IPR003439">
    <property type="entry name" value="ABC_transporter-like_ATP-bd"/>
</dbReference>
<keyword evidence="6" id="KW-1185">Reference proteome</keyword>
<dbReference type="GO" id="GO:0005524">
    <property type="term" value="F:ATP binding"/>
    <property type="evidence" value="ECO:0007669"/>
    <property type="project" value="UniProtKB-KW"/>
</dbReference>
<keyword evidence="2" id="KW-0547">Nucleotide-binding</keyword>
<protein>
    <submittedName>
        <fullName evidence="5">Bicarbonate transport ATP-binding protein CmpC</fullName>
        <ecNumber evidence="5">3.6.3.-</ecNumber>
    </submittedName>
</protein>
<dbReference type="Proteomes" id="UP000029267">
    <property type="component" value="Unassembled WGS sequence"/>
</dbReference>
<keyword evidence="5" id="KW-0378">Hydrolase</keyword>
<evidence type="ECO:0000256" key="3">
    <source>
        <dbReference type="ARBA" id="ARBA00022840"/>
    </source>
</evidence>
<dbReference type="GO" id="GO:0016787">
    <property type="term" value="F:hydrolase activity"/>
    <property type="evidence" value="ECO:0007669"/>
    <property type="project" value="UniProtKB-KW"/>
</dbReference>
<dbReference type="Pfam" id="PF00005">
    <property type="entry name" value="ABC_tran"/>
    <property type="match status" value="1"/>
</dbReference>
<evidence type="ECO:0000256" key="1">
    <source>
        <dbReference type="ARBA" id="ARBA00022448"/>
    </source>
</evidence>
<dbReference type="PROSITE" id="PS00211">
    <property type="entry name" value="ABC_TRANSPORTER_1"/>
    <property type="match status" value="1"/>
</dbReference>
<dbReference type="InterPro" id="IPR050166">
    <property type="entry name" value="ABC_transporter_ATP-bind"/>
</dbReference>
<evidence type="ECO:0000313" key="5">
    <source>
        <dbReference type="EMBL" id="MEB3750009.1"/>
    </source>
</evidence>